<keyword evidence="9" id="KW-1185">Reference proteome</keyword>
<dbReference type="GO" id="GO:0006744">
    <property type="term" value="P:ubiquinone biosynthetic process"/>
    <property type="evidence" value="ECO:0007669"/>
    <property type="project" value="UniProtKB-KW"/>
</dbReference>
<dbReference type="SUPFAM" id="SSF48498">
    <property type="entry name" value="Tetracyclin repressor-like, C-terminal domain"/>
    <property type="match status" value="1"/>
</dbReference>
<dbReference type="NCBIfam" id="TIGR02396">
    <property type="entry name" value="diverge_rpsU"/>
    <property type="match status" value="1"/>
</dbReference>
<reference evidence="8 9" key="1">
    <citation type="submission" date="2017-03" db="EMBL/GenBank/DDBJ databases">
        <authorList>
            <person name="Afonso C.L."/>
            <person name="Miller P.J."/>
            <person name="Scott M.A."/>
            <person name="Spackman E."/>
            <person name="Goraichik I."/>
            <person name="Dimitrov K.M."/>
            <person name="Suarez D.L."/>
            <person name="Swayne D.E."/>
        </authorList>
    </citation>
    <scope>NUCLEOTIDE SEQUENCE [LARGE SCALE GENOMIC DNA]</scope>
    <source>
        <strain evidence="8 9">CECT 7691</strain>
    </source>
</reference>
<dbReference type="Gene3D" id="1.10.357.10">
    <property type="entry name" value="Tetracycline Repressor, domain 2"/>
    <property type="match status" value="1"/>
</dbReference>
<feature type="domain" description="COQ9 C-terminal" evidence="7">
    <location>
        <begin position="116"/>
        <end position="187"/>
    </location>
</feature>
<keyword evidence="5" id="KW-0446">Lipid-binding</keyword>
<protein>
    <recommendedName>
        <fullName evidence="7">COQ9 C-terminal domain-containing protein</fullName>
    </recommendedName>
</protein>
<name>A0A1Y5SDQ9_9PROT</name>
<keyword evidence="4" id="KW-0809">Transit peptide</keyword>
<sequence length="223" mass="25140">MAHHLEEERRRILAAALPNVAFDGWTAKTLTAAVEAAGFEPAMAVRAFPGGVREMIGFFIAEADREMVEALEARDLPSMKIRDRIRTAVQVRLEQNAPWREAIRRALAHEMAPQNAPAALRRLHRTVDAMWYAAGDRAADFNYYTKRMLLAGVYSSTLLYWLNDRSEGSAATWRFLDRRIDDVMKIQTVKGRLGGRLDRIGGLVRRPRRPGAVIGAWARRGDA</sequence>
<keyword evidence="3" id="KW-0831">Ubiquinone biosynthesis</keyword>
<evidence type="ECO:0000256" key="2">
    <source>
        <dbReference type="ARBA" id="ARBA00010766"/>
    </source>
</evidence>
<dbReference type="AlphaFoldDB" id="A0A1Y5SDQ9"/>
<evidence type="ECO:0000313" key="8">
    <source>
        <dbReference type="EMBL" id="SLN35622.1"/>
    </source>
</evidence>
<evidence type="ECO:0000256" key="4">
    <source>
        <dbReference type="ARBA" id="ARBA00022946"/>
    </source>
</evidence>
<evidence type="ECO:0000313" key="9">
    <source>
        <dbReference type="Proteomes" id="UP000193200"/>
    </source>
</evidence>
<dbReference type="PANTHER" id="PTHR21427">
    <property type="entry name" value="UBIQUINONE BIOSYNTHESIS PROTEIN COQ9, MITOCHONDRIAL"/>
    <property type="match status" value="1"/>
</dbReference>
<dbReference type="Proteomes" id="UP000193200">
    <property type="component" value="Unassembled WGS sequence"/>
</dbReference>
<proteinExistence type="inferred from homology"/>
<dbReference type="EMBL" id="FWFR01000001">
    <property type="protein sequence ID" value="SLN35622.1"/>
    <property type="molecule type" value="Genomic_DNA"/>
</dbReference>
<dbReference type="OrthoDB" id="7201143at2"/>
<gene>
    <name evidence="8" type="ORF">OCH7691_01424</name>
</gene>
<dbReference type="InterPro" id="IPR036271">
    <property type="entry name" value="Tet_transcr_reg_TetR-rel_C_sf"/>
</dbReference>
<comment type="function">
    <text evidence="6">Membrane-associated protein that warps the membrane surface to access and bind aromatic isoprenes with high specificity, including ubiquinone (CoQ) isoprene intermediates and presents them directly to COQ7, therefore facilitating the COQ7-mediated hydroxylase step. Participates in the biosynthesis of coenzyme Q, also named ubiquinone, an essential lipid-soluble electron transporter for aerobic cellular respiration.</text>
</comment>
<evidence type="ECO:0000256" key="1">
    <source>
        <dbReference type="ARBA" id="ARBA00004749"/>
    </source>
</evidence>
<evidence type="ECO:0000259" key="7">
    <source>
        <dbReference type="Pfam" id="PF08511"/>
    </source>
</evidence>
<dbReference type="PANTHER" id="PTHR21427:SF19">
    <property type="entry name" value="UBIQUINONE BIOSYNTHESIS PROTEIN COQ9, MITOCHONDRIAL"/>
    <property type="match status" value="1"/>
</dbReference>
<accession>A0A1Y5SDQ9</accession>
<evidence type="ECO:0000256" key="5">
    <source>
        <dbReference type="ARBA" id="ARBA00023121"/>
    </source>
</evidence>
<dbReference type="InterPro" id="IPR012762">
    <property type="entry name" value="Ubiq_biosynth_COQ9"/>
</dbReference>
<evidence type="ECO:0000256" key="3">
    <source>
        <dbReference type="ARBA" id="ARBA00022688"/>
    </source>
</evidence>
<dbReference type="InterPro" id="IPR013718">
    <property type="entry name" value="COQ9_C"/>
</dbReference>
<dbReference type="InParanoid" id="A0A1Y5SDQ9"/>
<comment type="similarity">
    <text evidence="2">Belongs to the COQ9 family.</text>
</comment>
<comment type="pathway">
    <text evidence="1">Cofactor biosynthesis; ubiquinone biosynthesis.</text>
</comment>
<dbReference type="RefSeq" id="WP_085882640.1">
    <property type="nucleotide sequence ID" value="NZ_FWFR01000001.1"/>
</dbReference>
<dbReference type="GO" id="GO:0008289">
    <property type="term" value="F:lipid binding"/>
    <property type="evidence" value="ECO:0007669"/>
    <property type="project" value="UniProtKB-KW"/>
</dbReference>
<organism evidence="8 9">
    <name type="scientific">Oceanibacterium hippocampi</name>
    <dbReference type="NCBI Taxonomy" id="745714"/>
    <lineage>
        <taxon>Bacteria</taxon>
        <taxon>Pseudomonadati</taxon>
        <taxon>Pseudomonadota</taxon>
        <taxon>Alphaproteobacteria</taxon>
        <taxon>Sneathiellales</taxon>
        <taxon>Sneathiellaceae</taxon>
        <taxon>Oceanibacterium</taxon>
    </lineage>
</organism>
<dbReference type="Pfam" id="PF08511">
    <property type="entry name" value="COQ9"/>
    <property type="match status" value="1"/>
</dbReference>
<evidence type="ECO:0000256" key="6">
    <source>
        <dbReference type="ARBA" id="ARBA00058104"/>
    </source>
</evidence>